<accession>A0A6L2J922</accession>
<dbReference type="Pfam" id="PF10551">
    <property type="entry name" value="MULE"/>
    <property type="match status" value="1"/>
</dbReference>
<name>A0A6L2J922_TANCI</name>
<protein>
    <submittedName>
        <fullName evidence="2">FAR1 DNA binding domain-containing protein</fullName>
    </submittedName>
</protein>
<evidence type="ECO:0000259" key="1">
    <source>
        <dbReference type="Pfam" id="PF10551"/>
    </source>
</evidence>
<gene>
    <name evidence="2" type="ORF">Tci_005389</name>
</gene>
<evidence type="ECO:0000313" key="2">
    <source>
        <dbReference type="EMBL" id="GEU33411.1"/>
    </source>
</evidence>
<dbReference type="PANTHER" id="PTHR47718">
    <property type="entry name" value="OS01G0519700 PROTEIN"/>
    <property type="match status" value="1"/>
</dbReference>
<comment type="caution">
    <text evidence="2">The sequence shown here is derived from an EMBL/GenBank/DDBJ whole genome shotgun (WGS) entry which is preliminary data.</text>
</comment>
<organism evidence="2">
    <name type="scientific">Tanacetum cinerariifolium</name>
    <name type="common">Dalmatian daisy</name>
    <name type="synonym">Chrysanthemum cinerariifolium</name>
    <dbReference type="NCBI Taxonomy" id="118510"/>
    <lineage>
        <taxon>Eukaryota</taxon>
        <taxon>Viridiplantae</taxon>
        <taxon>Streptophyta</taxon>
        <taxon>Embryophyta</taxon>
        <taxon>Tracheophyta</taxon>
        <taxon>Spermatophyta</taxon>
        <taxon>Magnoliopsida</taxon>
        <taxon>eudicotyledons</taxon>
        <taxon>Gunneridae</taxon>
        <taxon>Pentapetalae</taxon>
        <taxon>asterids</taxon>
        <taxon>campanulids</taxon>
        <taxon>Asterales</taxon>
        <taxon>Asteraceae</taxon>
        <taxon>Asteroideae</taxon>
        <taxon>Anthemideae</taxon>
        <taxon>Anthemidinae</taxon>
        <taxon>Tanacetum</taxon>
    </lineage>
</organism>
<reference evidence="2" key="1">
    <citation type="journal article" date="2019" name="Sci. Rep.">
        <title>Draft genome of Tanacetum cinerariifolium, the natural source of mosquito coil.</title>
        <authorList>
            <person name="Yamashiro T."/>
            <person name="Shiraishi A."/>
            <person name="Satake H."/>
            <person name="Nakayama K."/>
        </authorList>
    </citation>
    <scope>NUCLEOTIDE SEQUENCE</scope>
</reference>
<sequence>MKPKSKKTKEKEQQVEAKKRARNVWSEEEELILAESSIQISKDPRLCCPINCVLIHRYVIMQRRKDTPEEIQMTMAVMVCVSNENIIVYEHGNIKNSSLSQRVKILKKQGLKKNKLLDLGPLFHSHPMCMITPRATLYEHNETPGGSIYWEPRVEGIPIPVEGDYYDTIDEALDMYTKYAEMAGFEIKKGGQRLTKSGAYRVENCELVAMFWADEVAKCNYKEFGDIVSFDATFNSNKYNMNFVPFIGIDNHRKCVTLVYGLMRTTSRSESENSFFKSFTTPGETLVSFMMSYESAMERQMYKQEALDFKTIEAALKCKAKLAIELHAARVYTRMVFLLVQTEIKGCWNCTIQDLKIDKGCETVIIRDKKPNDNRLLFHKKREKNKRRKLKQWEKQRETIRDIIPPDLRRQRKRYGEKLTTERLTNEANFLVDDSLFLLSKDEGKMGTYVEKLKILLDEIKADMPNPPSRNTEDVIGGILSITKPNQIAVQNPTQTVNK</sequence>
<feature type="domain" description="MULE transposase" evidence="1">
    <location>
        <begin position="227"/>
        <end position="268"/>
    </location>
</feature>
<dbReference type="PANTHER" id="PTHR47718:SF12">
    <property type="entry name" value="PROTEIN FAR1-RELATED SEQUENCE"/>
    <property type="match status" value="1"/>
</dbReference>
<dbReference type="EMBL" id="BKCJ010000462">
    <property type="protein sequence ID" value="GEU33411.1"/>
    <property type="molecule type" value="Genomic_DNA"/>
</dbReference>
<dbReference type="InterPro" id="IPR018289">
    <property type="entry name" value="MULE_transposase_dom"/>
</dbReference>
<dbReference type="AlphaFoldDB" id="A0A6L2J922"/>
<proteinExistence type="predicted"/>